<evidence type="ECO:0000313" key="3">
    <source>
        <dbReference type="Proteomes" id="UP000271624"/>
    </source>
</evidence>
<evidence type="ECO:0000256" key="1">
    <source>
        <dbReference type="SAM" id="Phobius"/>
    </source>
</evidence>
<evidence type="ECO:0000313" key="2">
    <source>
        <dbReference type="EMBL" id="RUT03969.1"/>
    </source>
</evidence>
<reference evidence="2" key="1">
    <citation type="submission" date="2018-12" db="EMBL/GenBank/DDBJ databases">
        <authorList>
            <person name="Will S."/>
            <person name="Neumann-Schaal M."/>
            <person name="Henke P."/>
        </authorList>
    </citation>
    <scope>NUCLEOTIDE SEQUENCE</scope>
    <source>
        <strain evidence="2">PCC 7102</strain>
    </source>
</reference>
<proteinExistence type="predicted"/>
<feature type="transmembrane region" description="Helical" evidence="1">
    <location>
        <begin position="7"/>
        <end position="28"/>
    </location>
</feature>
<protein>
    <submittedName>
        <fullName evidence="2">Uncharacterized protein</fullName>
    </submittedName>
</protein>
<keyword evidence="1" id="KW-0472">Membrane</keyword>
<comment type="caution">
    <text evidence="2">The sequence shown here is derived from an EMBL/GenBank/DDBJ whole genome shotgun (WGS) entry which is preliminary data.</text>
</comment>
<keyword evidence="1" id="KW-1133">Transmembrane helix</keyword>
<organism evidence="2 3">
    <name type="scientific">Dulcicalothrix desertica PCC 7102</name>
    <dbReference type="NCBI Taxonomy" id="232991"/>
    <lineage>
        <taxon>Bacteria</taxon>
        <taxon>Bacillati</taxon>
        <taxon>Cyanobacteriota</taxon>
        <taxon>Cyanophyceae</taxon>
        <taxon>Nostocales</taxon>
        <taxon>Calotrichaceae</taxon>
        <taxon>Dulcicalothrix</taxon>
    </lineage>
</organism>
<dbReference type="EMBL" id="RSCL01000012">
    <property type="protein sequence ID" value="RUT03969.1"/>
    <property type="molecule type" value="Genomic_DNA"/>
</dbReference>
<gene>
    <name evidence="2" type="ORF">DSM106972_048830</name>
</gene>
<keyword evidence="3" id="KW-1185">Reference proteome</keyword>
<feature type="transmembrane region" description="Helical" evidence="1">
    <location>
        <begin position="34"/>
        <end position="55"/>
    </location>
</feature>
<dbReference type="RefSeq" id="WP_127083230.1">
    <property type="nucleotide sequence ID" value="NZ_RSCL01000012.1"/>
</dbReference>
<reference evidence="2" key="2">
    <citation type="journal article" date="2019" name="Genome Biol. Evol.">
        <title>Day and night: Metabolic profiles and evolutionary relationships of six axenic non-marine cyanobacteria.</title>
        <authorList>
            <person name="Will S.E."/>
            <person name="Henke P."/>
            <person name="Boedeker C."/>
            <person name="Huang S."/>
            <person name="Brinkmann H."/>
            <person name="Rohde M."/>
            <person name="Jarek M."/>
            <person name="Friedl T."/>
            <person name="Seufert S."/>
            <person name="Schumacher M."/>
            <person name="Overmann J."/>
            <person name="Neumann-Schaal M."/>
            <person name="Petersen J."/>
        </authorList>
    </citation>
    <scope>NUCLEOTIDE SEQUENCE [LARGE SCALE GENOMIC DNA]</scope>
    <source>
        <strain evidence="2">PCC 7102</strain>
    </source>
</reference>
<name>A0A433VD83_9CYAN</name>
<accession>A0A433VD83</accession>
<sequence>MGAINFLVNGLAGLGLNVTISSVVGTLTGVGASLAFNPLLIVAGVLIGGATVAILRTIEQPKRCFVVIDGGVN</sequence>
<dbReference type="Proteomes" id="UP000271624">
    <property type="component" value="Unassembled WGS sequence"/>
</dbReference>
<keyword evidence="1" id="KW-0812">Transmembrane</keyword>
<dbReference type="OrthoDB" id="520928at2"/>
<dbReference type="AlphaFoldDB" id="A0A433VD83"/>